<reference evidence="2 3" key="1">
    <citation type="journal article" date="2021" name="Commun. Biol.">
        <title>The genome of Shorea leprosula (Dipterocarpaceae) highlights the ecological relevance of drought in aseasonal tropical rainforests.</title>
        <authorList>
            <person name="Ng K.K.S."/>
            <person name="Kobayashi M.J."/>
            <person name="Fawcett J.A."/>
            <person name="Hatakeyama M."/>
            <person name="Paape T."/>
            <person name="Ng C.H."/>
            <person name="Ang C.C."/>
            <person name="Tnah L.H."/>
            <person name="Lee C.T."/>
            <person name="Nishiyama T."/>
            <person name="Sese J."/>
            <person name="O'Brien M.J."/>
            <person name="Copetti D."/>
            <person name="Mohd Noor M.I."/>
            <person name="Ong R.C."/>
            <person name="Putra M."/>
            <person name="Sireger I.Z."/>
            <person name="Indrioko S."/>
            <person name="Kosugi Y."/>
            <person name="Izuno A."/>
            <person name="Isagi Y."/>
            <person name="Lee S.L."/>
            <person name="Shimizu K.K."/>
        </authorList>
    </citation>
    <scope>NUCLEOTIDE SEQUENCE [LARGE SCALE GENOMIC DNA]</scope>
    <source>
        <strain evidence="2">214</strain>
    </source>
</reference>
<dbReference type="Proteomes" id="UP001054252">
    <property type="component" value="Unassembled WGS sequence"/>
</dbReference>
<name>A0AAV5IVH7_9ROSI</name>
<accession>A0AAV5IVH7</accession>
<evidence type="ECO:0000313" key="2">
    <source>
        <dbReference type="EMBL" id="GKV02820.1"/>
    </source>
</evidence>
<dbReference type="EMBL" id="BPVZ01000019">
    <property type="protein sequence ID" value="GKV02820.1"/>
    <property type="molecule type" value="Genomic_DNA"/>
</dbReference>
<proteinExistence type="predicted"/>
<protein>
    <submittedName>
        <fullName evidence="2">Uncharacterized protein</fullName>
    </submittedName>
</protein>
<comment type="caution">
    <text evidence="2">The sequence shown here is derived from an EMBL/GenBank/DDBJ whole genome shotgun (WGS) entry which is preliminary data.</text>
</comment>
<sequence length="112" mass="12002">MTNPVLGFVSKPRGGLCDKPAPGSSQNPGTGFVSEPKRGVRGEPNSWVHLRTKDEGIFGLGGKKMRKNMPRVSASLLLPPTSPPKLPIVPLEKLGKSLKYLLFSCSTTRFGA</sequence>
<feature type="region of interest" description="Disordered" evidence="1">
    <location>
        <begin position="1"/>
        <end position="44"/>
    </location>
</feature>
<dbReference type="AlphaFoldDB" id="A0AAV5IVH7"/>
<keyword evidence="3" id="KW-1185">Reference proteome</keyword>
<evidence type="ECO:0000313" key="3">
    <source>
        <dbReference type="Proteomes" id="UP001054252"/>
    </source>
</evidence>
<organism evidence="2 3">
    <name type="scientific">Rubroshorea leprosula</name>
    <dbReference type="NCBI Taxonomy" id="152421"/>
    <lineage>
        <taxon>Eukaryota</taxon>
        <taxon>Viridiplantae</taxon>
        <taxon>Streptophyta</taxon>
        <taxon>Embryophyta</taxon>
        <taxon>Tracheophyta</taxon>
        <taxon>Spermatophyta</taxon>
        <taxon>Magnoliopsida</taxon>
        <taxon>eudicotyledons</taxon>
        <taxon>Gunneridae</taxon>
        <taxon>Pentapetalae</taxon>
        <taxon>rosids</taxon>
        <taxon>malvids</taxon>
        <taxon>Malvales</taxon>
        <taxon>Dipterocarpaceae</taxon>
        <taxon>Rubroshorea</taxon>
    </lineage>
</organism>
<gene>
    <name evidence="2" type="ORF">SLEP1_g15210</name>
</gene>
<evidence type="ECO:0000256" key="1">
    <source>
        <dbReference type="SAM" id="MobiDB-lite"/>
    </source>
</evidence>